<reference evidence="2 3" key="1">
    <citation type="submission" date="2017-03" db="EMBL/GenBank/DDBJ databases">
        <authorList>
            <person name="Afonso C.L."/>
            <person name="Miller P.J."/>
            <person name="Scott M.A."/>
            <person name="Spackman E."/>
            <person name="Goraichik I."/>
            <person name="Dimitrov K.M."/>
            <person name="Suarez D.L."/>
            <person name="Swayne D.E."/>
        </authorList>
    </citation>
    <scope>NUCLEOTIDE SEQUENCE [LARGE SCALE GENOMIC DNA]</scope>
    <source>
        <strain evidence="2">SB41UT1</strain>
    </source>
</reference>
<dbReference type="NCBIfam" id="NF040521">
    <property type="entry name" value="C45_proenzyme"/>
    <property type="match status" value="1"/>
</dbReference>
<evidence type="ECO:0000313" key="3">
    <source>
        <dbReference type="Proteomes" id="UP000196573"/>
    </source>
</evidence>
<dbReference type="PANTHER" id="PTHR34180:SF1">
    <property type="entry name" value="BETA-ALANYL-DOPAMINE_CARCININE HYDROLASE"/>
    <property type="match status" value="1"/>
</dbReference>
<dbReference type="InterPro" id="IPR047801">
    <property type="entry name" value="Peptidase_C45"/>
</dbReference>
<dbReference type="Gene3D" id="3.60.60.10">
    <property type="entry name" value="Penicillin V Acylase, Chain A"/>
    <property type="match status" value="1"/>
</dbReference>
<name>A0A1X7ANW6_9GAMM</name>
<dbReference type="AlphaFoldDB" id="A0A1X7ANW6"/>
<organism evidence="2 3">
    <name type="scientific">Parendozoicomonas haliclonae</name>
    <dbReference type="NCBI Taxonomy" id="1960125"/>
    <lineage>
        <taxon>Bacteria</taxon>
        <taxon>Pseudomonadati</taxon>
        <taxon>Pseudomonadota</taxon>
        <taxon>Gammaproteobacteria</taxon>
        <taxon>Oceanospirillales</taxon>
        <taxon>Endozoicomonadaceae</taxon>
        <taxon>Parendozoicomonas</taxon>
    </lineage>
</organism>
<dbReference type="EMBL" id="FWPT01000009">
    <property type="protein sequence ID" value="SMA49780.1"/>
    <property type="molecule type" value="Genomic_DNA"/>
</dbReference>
<dbReference type="Pfam" id="PF03417">
    <property type="entry name" value="AAT"/>
    <property type="match status" value="1"/>
</dbReference>
<dbReference type="RefSeq" id="WP_087112235.1">
    <property type="nucleotide sequence ID" value="NZ_CBCSCN010000011.1"/>
</dbReference>
<proteinExistence type="predicted"/>
<accession>A0A1X7ANW6</accession>
<dbReference type="InterPro" id="IPR047794">
    <property type="entry name" value="C45_proenzyme-like"/>
</dbReference>
<dbReference type="OrthoDB" id="8109453at2"/>
<dbReference type="Gene3D" id="1.10.10.2120">
    <property type="match status" value="1"/>
</dbReference>
<gene>
    <name evidence="2" type="ORF">EHSB41UT_03569</name>
</gene>
<evidence type="ECO:0000259" key="1">
    <source>
        <dbReference type="Pfam" id="PF03417"/>
    </source>
</evidence>
<dbReference type="GO" id="GO:0016740">
    <property type="term" value="F:transferase activity"/>
    <property type="evidence" value="ECO:0007669"/>
    <property type="project" value="UniProtKB-KW"/>
</dbReference>
<dbReference type="PANTHER" id="PTHR34180">
    <property type="entry name" value="PEPTIDASE C45"/>
    <property type="match status" value="1"/>
</dbReference>
<keyword evidence="3" id="KW-1185">Reference proteome</keyword>
<dbReference type="InterPro" id="IPR005079">
    <property type="entry name" value="Peptidase_C45_hydrolase"/>
</dbReference>
<feature type="domain" description="Peptidase C45 hydrolase" evidence="1">
    <location>
        <begin position="108"/>
        <end position="327"/>
    </location>
</feature>
<protein>
    <submittedName>
        <fullName evidence="2">Acyl-coenzyme A:6-aminopenicillanic acid acyl-transferase</fullName>
    </submittedName>
</protein>
<keyword evidence="2" id="KW-0808">Transferase</keyword>
<sequence length="345" mass="38777">MSESFPLIRLTGSPEQRGASHGHQLQEKIAATIEFYGHLLNIKEREVLDIGRYFQQQIQRQFPAYCEEIEALASAAEQIPEWIYVLNARSELISQSLECSTLTFRDACLLGQNWDFCETLQDLAVLLHITLENGHQLLTLTEPGIIGKLGMNSRGLGCCVNMLHYKRRCEGIPLHIVLRSLLEATSLEQARELAFSLPGSRVGSITAANNQNQSFCIEYAGERSWFLSPPGRINIHTNHYLGHRLNPESGAYQNSYERLRTLARLTSIFTTQNLHTMFRLLSDRSNPVYPVNRPCQTNDFSAFGNVGTLATVVMELSTGVLHIRKGNDLGEKIISYPVVDSQQSI</sequence>
<dbReference type="Proteomes" id="UP000196573">
    <property type="component" value="Unassembled WGS sequence"/>
</dbReference>
<evidence type="ECO:0000313" key="2">
    <source>
        <dbReference type="EMBL" id="SMA49780.1"/>
    </source>
</evidence>